<accession>A0ABX5IY88</accession>
<evidence type="ECO:0000313" key="1">
    <source>
        <dbReference type="EMBL" id="PTL94132.1"/>
    </source>
</evidence>
<reference evidence="1 2" key="1">
    <citation type="submission" date="2018-03" db="EMBL/GenBank/DDBJ databases">
        <authorList>
            <person name="Zhou J."/>
            <person name="Li X."/>
            <person name="Xue M."/>
            <person name="Yin J."/>
        </authorList>
    </citation>
    <scope>NUCLEOTIDE SEQUENCE [LARGE SCALE GENOMIC DNA]</scope>
    <source>
        <strain evidence="1 2">SYSU ZJ2214</strain>
    </source>
</reference>
<dbReference type="EMBL" id="PXNS01000006">
    <property type="protein sequence ID" value="PTL94132.1"/>
    <property type="molecule type" value="Genomic_DNA"/>
</dbReference>
<dbReference type="Proteomes" id="UP000241895">
    <property type="component" value="Unassembled WGS sequence"/>
</dbReference>
<protein>
    <submittedName>
        <fullName evidence="1">Uncharacterized protein</fullName>
    </submittedName>
</protein>
<keyword evidence="2" id="KW-1185">Reference proteome</keyword>
<evidence type="ECO:0000313" key="2">
    <source>
        <dbReference type="Proteomes" id="UP000241895"/>
    </source>
</evidence>
<sequence length="109" mass="11387">MQRIVRLERARDVKPLAAPRAQAQGHEVAAEASGIYSEEAQFREELGFFACMGQTPLFICGAAPITPSARSGLALLKGGLASFVPPCSFAAALVKSAGVTHPYASDIAV</sequence>
<gene>
    <name evidence="1" type="ORF">C6W88_11520</name>
</gene>
<comment type="caution">
    <text evidence="1">The sequence shown here is derived from an EMBL/GenBank/DDBJ whole genome shotgun (WGS) entry which is preliminary data.</text>
</comment>
<name>A0ABX5IY88_9GAMM</name>
<organism evidence="1 2">
    <name type="scientific">Halomonas litopenaei</name>
    <dbReference type="NCBI Taxonomy" id="2109328"/>
    <lineage>
        <taxon>Bacteria</taxon>
        <taxon>Pseudomonadati</taxon>
        <taxon>Pseudomonadota</taxon>
        <taxon>Gammaproteobacteria</taxon>
        <taxon>Oceanospirillales</taxon>
        <taxon>Halomonadaceae</taxon>
        <taxon>Halomonas</taxon>
    </lineage>
</organism>
<proteinExistence type="predicted"/>